<reference evidence="1" key="1">
    <citation type="submission" date="2015-07" db="EMBL/GenBank/DDBJ databases">
        <title>MeaNS - Measles Nucleotide Surveillance Program.</title>
        <authorList>
            <person name="Tran T."/>
            <person name="Druce J."/>
        </authorList>
    </citation>
    <scope>NUCLEOTIDE SEQUENCE</scope>
    <source>
        <strain evidence="1">UCB-OBI-ISO-001</strain>
        <tissue evidence="1">Gonad</tissue>
    </source>
</reference>
<dbReference type="EMBL" id="KQ419312">
    <property type="protein sequence ID" value="KOF84012.1"/>
    <property type="molecule type" value="Genomic_DNA"/>
</dbReference>
<sequence>MMMFIQTFSMYENVNVNERKYTKMKTPLQKNSSIRFAKRPNIEIKFIHNKELQCI</sequence>
<gene>
    <name evidence="1" type="ORF">OCBIM_22022858mg</name>
</gene>
<protein>
    <submittedName>
        <fullName evidence="1">Uncharacterized protein</fullName>
    </submittedName>
</protein>
<dbReference type="AlphaFoldDB" id="A0A0L8H485"/>
<evidence type="ECO:0000313" key="1">
    <source>
        <dbReference type="EMBL" id="KOF84012.1"/>
    </source>
</evidence>
<proteinExistence type="predicted"/>
<name>A0A0L8H485_OCTBM</name>
<accession>A0A0L8H485</accession>
<organism evidence="1">
    <name type="scientific">Octopus bimaculoides</name>
    <name type="common">California two-spotted octopus</name>
    <dbReference type="NCBI Taxonomy" id="37653"/>
    <lineage>
        <taxon>Eukaryota</taxon>
        <taxon>Metazoa</taxon>
        <taxon>Spiralia</taxon>
        <taxon>Lophotrochozoa</taxon>
        <taxon>Mollusca</taxon>
        <taxon>Cephalopoda</taxon>
        <taxon>Coleoidea</taxon>
        <taxon>Octopodiformes</taxon>
        <taxon>Octopoda</taxon>
        <taxon>Incirrata</taxon>
        <taxon>Octopodidae</taxon>
        <taxon>Octopus</taxon>
    </lineage>
</organism>